<comment type="function">
    <text evidence="9">Essential for sperm motility and is involved in the regulation of the beating frequency of motile cilia on the epithelial cells of the respiratory tract. Required for the establishment of radial spokes in sperm flagella.</text>
</comment>
<dbReference type="OrthoDB" id="10251073at2759"/>
<evidence type="ECO:0000256" key="1">
    <source>
        <dbReference type="ARBA" id="ARBA00004430"/>
    </source>
</evidence>
<dbReference type="PANTHER" id="PTHR21442">
    <property type="entry name" value="CILIA- AND FLAGELLA-ASSOCIATED PROTEIN 206"/>
    <property type="match status" value="1"/>
</dbReference>
<evidence type="ECO:0000256" key="5">
    <source>
        <dbReference type="ARBA" id="ARBA00022794"/>
    </source>
</evidence>
<organism evidence="10 11">
    <name type="scientific">Paragonimus skrjabini miyazakii</name>
    <dbReference type="NCBI Taxonomy" id="59628"/>
    <lineage>
        <taxon>Eukaryota</taxon>
        <taxon>Metazoa</taxon>
        <taxon>Spiralia</taxon>
        <taxon>Lophotrochozoa</taxon>
        <taxon>Platyhelminthes</taxon>
        <taxon>Trematoda</taxon>
        <taxon>Digenea</taxon>
        <taxon>Plagiorchiida</taxon>
        <taxon>Troglotremata</taxon>
        <taxon>Troglotrematidae</taxon>
        <taxon>Paragonimus</taxon>
    </lineage>
</organism>
<evidence type="ECO:0000256" key="9">
    <source>
        <dbReference type="ARBA" id="ARBA00045321"/>
    </source>
</evidence>
<keyword evidence="5" id="KW-0970">Cilium biogenesis/degradation</keyword>
<dbReference type="EMBL" id="JTDE01002779">
    <property type="protein sequence ID" value="KAF7256895.1"/>
    <property type="molecule type" value="Genomic_DNA"/>
</dbReference>
<dbReference type="GO" id="GO:0003356">
    <property type="term" value="P:regulation of cilium beat frequency"/>
    <property type="evidence" value="ECO:0007669"/>
    <property type="project" value="TreeGrafter"/>
</dbReference>
<evidence type="ECO:0000256" key="8">
    <source>
        <dbReference type="ARBA" id="ARBA00023273"/>
    </source>
</evidence>
<evidence type="ECO:0000256" key="4">
    <source>
        <dbReference type="ARBA" id="ARBA00022490"/>
    </source>
</evidence>
<sequence length="585" mass="65726">MQVYFETNHLERNEFLAEHHRVMQMRLEPVVRDALEARARTREEMEDVYRCIISAVLLRSGLGAATNIEVVRETTAALQSIFPQTDVGSFLTANPAEKRNQLVEFTNIVTGIRLFNKDCCKGGAGIDDIPFLLTQGIPLTLNTLHDELQLARNLAATYTSLFLKITAFDPSPGALSSANATASAAEKVGITPSLLRSAVVNARQYESFLVTLEQELVQMTANVERLSNTFTARLKDLRDLIRDRPAVPSMEVYPGFIQLASTWNHFQDEMVLLSVLTTTLNSLQSYFVGRRLKWTKDKLINLISDSEVVLDEQIKQHGPIAEDERGNFTWVYPHTMDNANKLSPELEGFCVWSLIKYQGLLVKADLSLGLLMAPTENRLYAFSSPEAARDFVLASDKFLKSLPTVVRRLPELMQLLKLGHIFTKGIPGEIDGSFIGKPYGRTEVHIQTEVHPIESYIDKEYEWNEWELRKKALKLANLRKKVTSSVQTILSNWRRDNATQVYLLKNSHTTTKEDGYTQVPKPSVFHHGLRGCGGIDQAVGANLATVGEASWCTLYRATNSTTVDLTISVEQQLMGSTNKGVLRWY</sequence>
<keyword evidence="4" id="KW-0963">Cytoplasm</keyword>
<gene>
    <name evidence="10" type="ORF">EG68_05978</name>
</gene>
<comment type="caution">
    <text evidence="10">The sequence shown here is derived from an EMBL/GenBank/DDBJ whole genome shotgun (WGS) entry which is preliminary data.</text>
</comment>
<comment type="similarity">
    <text evidence="2">Belongs to the CFAP206 family.</text>
</comment>
<keyword evidence="6" id="KW-0969">Cilium</keyword>
<keyword evidence="8" id="KW-0966">Cell projection</keyword>
<dbReference type="Proteomes" id="UP000822476">
    <property type="component" value="Unassembled WGS sequence"/>
</dbReference>
<accession>A0A8S9YPN7</accession>
<dbReference type="AlphaFoldDB" id="A0A8S9YPN7"/>
<keyword evidence="7" id="KW-0206">Cytoskeleton</keyword>
<dbReference type="PANTHER" id="PTHR21442:SF0">
    <property type="entry name" value="CILIA- AND FLAGELLA-ASSOCIATED PROTEIN 206"/>
    <property type="match status" value="1"/>
</dbReference>
<evidence type="ECO:0000256" key="3">
    <source>
        <dbReference type="ARBA" id="ARBA00021602"/>
    </source>
</evidence>
<evidence type="ECO:0000256" key="2">
    <source>
        <dbReference type="ARBA" id="ARBA00010500"/>
    </source>
</evidence>
<dbReference type="Pfam" id="PF12018">
    <property type="entry name" value="FAP206"/>
    <property type="match status" value="1"/>
</dbReference>
<evidence type="ECO:0000256" key="7">
    <source>
        <dbReference type="ARBA" id="ARBA00023212"/>
    </source>
</evidence>
<evidence type="ECO:0000256" key="6">
    <source>
        <dbReference type="ARBA" id="ARBA00023069"/>
    </source>
</evidence>
<dbReference type="GO" id="GO:0036064">
    <property type="term" value="C:ciliary basal body"/>
    <property type="evidence" value="ECO:0007669"/>
    <property type="project" value="TreeGrafter"/>
</dbReference>
<evidence type="ECO:0000313" key="11">
    <source>
        <dbReference type="Proteomes" id="UP000822476"/>
    </source>
</evidence>
<name>A0A8S9YPN7_9TREM</name>
<comment type="subcellular location">
    <subcellularLocation>
        <location evidence="1">Cytoplasm</location>
        <location evidence="1">Cytoskeleton</location>
        <location evidence="1">Cilium axoneme</location>
    </subcellularLocation>
</comment>
<evidence type="ECO:0000313" key="10">
    <source>
        <dbReference type="EMBL" id="KAF7256895.1"/>
    </source>
</evidence>
<dbReference type="InterPro" id="IPR021897">
    <property type="entry name" value="FAP206"/>
</dbReference>
<reference evidence="10" key="1">
    <citation type="submission" date="2019-07" db="EMBL/GenBank/DDBJ databases">
        <title>Annotation for the trematode Paragonimus miyazaki's.</title>
        <authorList>
            <person name="Choi Y.-J."/>
        </authorList>
    </citation>
    <scope>NUCLEOTIDE SEQUENCE</scope>
    <source>
        <strain evidence="10">Japan</strain>
    </source>
</reference>
<keyword evidence="11" id="KW-1185">Reference proteome</keyword>
<dbReference type="GO" id="GO:0005930">
    <property type="term" value="C:axoneme"/>
    <property type="evidence" value="ECO:0007669"/>
    <property type="project" value="UniProtKB-SubCell"/>
</dbReference>
<proteinExistence type="inferred from homology"/>
<protein>
    <recommendedName>
        <fullName evidence="3">Cilia- and flagella-associated protein 206</fullName>
    </recommendedName>
</protein>
<dbReference type="GO" id="GO:0030030">
    <property type="term" value="P:cell projection organization"/>
    <property type="evidence" value="ECO:0007669"/>
    <property type="project" value="UniProtKB-KW"/>
</dbReference>